<keyword evidence="7" id="KW-0972">Capsule biogenesis/degradation</keyword>
<dbReference type="InterPro" id="IPR013525">
    <property type="entry name" value="ABC2_TM"/>
</dbReference>
<name>A0A5S3P851_9RHOB</name>
<evidence type="ECO:0000256" key="4">
    <source>
        <dbReference type="ARBA" id="ARBA00022475"/>
    </source>
</evidence>
<accession>A0A5S3P851</accession>
<dbReference type="RefSeq" id="WP_138663760.1">
    <property type="nucleotide sequence ID" value="NZ_VANS01000009.1"/>
</dbReference>
<feature type="transmembrane region" description="Helical" evidence="11">
    <location>
        <begin position="243"/>
        <end position="265"/>
    </location>
</feature>
<evidence type="ECO:0000256" key="5">
    <source>
        <dbReference type="ARBA" id="ARBA00022597"/>
    </source>
</evidence>
<keyword evidence="14" id="KW-1185">Reference proteome</keyword>
<dbReference type="PRINTS" id="PR00164">
    <property type="entry name" value="ABC2TRNSPORT"/>
</dbReference>
<keyword evidence="4 11" id="KW-1003">Cell membrane</keyword>
<dbReference type="Pfam" id="PF01061">
    <property type="entry name" value="ABC2_membrane"/>
    <property type="match status" value="1"/>
</dbReference>
<evidence type="ECO:0000259" key="12">
    <source>
        <dbReference type="PROSITE" id="PS51012"/>
    </source>
</evidence>
<protein>
    <recommendedName>
        <fullName evidence="11">Transport permease protein</fullName>
    </recommendedName>
</protein>
<dbReference type="EMBL" id="VANS01000009">
    <property type="protein sequence ID" value="TMM49372.1"/>
    <property type="molecule type" value="Genomic_DNA"/>
</dbReference>
<keyword evidence="8 11" id="KW-1133">Transmembrane helix</keyword>
<feature type="transmembrane region" description="Helical" evidence="11">
    <location>
        <begin position="81"/>
        <end position="98"/>
    </location>
</feature>
<comment type="subcellular location">
    <subcellularLocation>
        <location evidence="11">Cell inner membrane</location>
        <topology evidence="11">Multi-pass membrane protein</topology>
    </subcellularLocation>
    <subcellularLocation>
        <location evidence="1">Cell membrane</location>
        <topology evidence="1">Multi-pass membrane protein</topology>
    </subcellularLocation>
</comment>
<organism evidence="13 14">
    <name type="scientific">Sulfitobacter sabulilitoris</name>
    <dbReference type="NCBI Taxonomy" id="2562655"/>
    <lineage>
        <taxon>Bacteria</taxon>
        <taxon>Pseudomonadati</taxon>
        <taxon>Pseudomonadota</taxon>
        <taxon>Alphaproteobacteria</taxon>
        <taxon>Rhodobacterales</taxon>
        <taxon>Roseobacteraceae</taxon>
        <taxon>Sulfitobacter</taxon>
    </lineage>
</organism>
<dbReference type="PANTHER" id="PTHR30413:SF10">
    <property type="entry name" value="CAPSULE POLYSACCHARIDE EXPORT INNER-MEMBRANE PROTEIN CTRC"/>
    <property type="match status" value="1"/>
</dbReference>
<evidence type="ECO:0000256" key="3">
    <source>
        <dbReference type="ARBA" id="ARBA00022448"/>
    </source>
</evidence>
<evidence type="ECO:0000256" key="1">
    <source>
        <dbReference type="ARBA" id="ARBA00004651"/>
    </source>
</evidence>
<feature type="transmembrane region" description="Helical" evidence="11">
    <location>
        <begin position="194"/>
        <end position="211"/>
    </location>
</feature>
<evidence type="ECO:0000256" key="11">
    <source>
        <dbReference type="RuleBase" id="RU361157"/>
    </source>
</evidence>
<evidence type="ECO:0000256" key="10">
    <source>
        <dbReference type="ARBA" id="ARBA00023136"/>
    </source>
</evidence>
<sequence>MSNQPPPVPSAPLEQDALRARKFRTSRTITALMLREMSTTYGRSPGGYLWAVLDPVAGLFLLSAVFAVAFSAPPLGTSFPLFYATGYLPFMMFNDVANKMATSVNFSKPLLAYPAVTFLDALIARFLLNVLTHAMVAYIIFSTLVFVFGARAQIDLPAILLSTAMTAALGIGVGTLNCYLMTNFPIWERAWQIATRPLFIISGIFFVYGDLPPLGREILWYNPLTHVIGMMRVGFYATYQGDYISVLYVASISALTFCMGLLLLWRNHRRFMEG</sequence>
<keyword evidence="6 11" id="KW-0812">Transmembrane</keyword>
<feature type="transmembrane region" description="Helical" evidence="11">
    <location>
        <begin position="47"/>
        <end position="69"/>
    </location>
</feature>
<proteinExistence type="inferred from homology"/>
<dbReference type="AlphaFoldDB" id="A0A5S3P851"/>
<dbReference type="GO" id="GO:0140359">
    <property type="term" value="F:ABC-type transporter activity"/>
    <property type="evidence" value="ECO:0007669"/>
    <property type="project" value="InterPro"/>
</dbReference>
<keyword evidence="3 11" id="KW-0813">Transport</keyword>
<dbReference type="PANTHER" id="PTHR30413">
    <property type="entry name" value="INNER MEMBRANE TRANSPORT PERMEASE"/>
    <property type="match status" value="1"/>
</dbReference>
<evidence type="ECO:0000256" key="9">
    <source>
        <dbReference type="ARBA" id="ARBA00023047"/>
    </source>
</evidence>
<evidence type="ECO:0000256" key="6">
    <source>
        <dbReference type="ARBA" id="ARBA00022692"/>
    </source>
</evidence>
<evidence type="ECO:0000313" key="14">
    <source>
        <dbReference type="Proteomes" id="UP000309550"/>
    </source>
</evidence>
<feature type="transmembrane region" description="Helical" evidence="11">
    <location>
        <begin position="134"/>
        <end position="152"/>
    </location>
</feature>
<feature type="domain" description="ABC transmembrane type-2" evidence="12">
    <location>
        <begin position="46"/>
        <end position="267"/>
    </location>
</feature>
<dbReference type="GO" id="GO:0015774">
    <property type="term" value="P:polysaccharide transport"/>
    <property type="evidence" value="ECO:0007669"/>
    <property type="project" value="UniProtKB-KW"/>
</dbReference>
<dbReference type="GO" id="GO:0043190">
    <property type="term" value="C:ATP-binding cassette (ABC) transporter complex"/>
    <property type="evidence" value="ECO:0007669"/>
    <property type="project" value="InterPro"/>
</dbReference>
<gene>
    <name evidence="13" type="ORF">FDT80_18190</name>
</gene>
<evidence type="ECO:0000256" key="2">
    <source>
        <dbReference type="ARBA" id="ARBA00007783"/>
    </source>
</evidence>
<keyword evidence="5" id="KW-0762">Sugar transport</keyword>
<evidence type="ECO:0000256" key="8">
    <source>
        <dbReference type="ARBA" id="ARBA00022989"/>
    </source>
</evidence>
<comment type="similarity">
    <text evidence="2 11">Belongs to the ABC-2 integral membrane protein family.</text>
</comment>
<dbReference type="PROSITE" id="PS51012">
    <property type="entry name" value="ABC_TM2"/>
    <property type="match status" value="1"/>
</dbReference>
<dbReference type="InterPro" id="IPR000412">
    <property type="entry name" value="ABC_2_transport"/>
</dbReference>
<comment type="caution">
    <text evidence="13">The sequence shown here is derived from an EMBL/GenBank/DDBJ whole genome shotgun (WGS) entry which is preliminary data.</text>
</comment>
<keyword evidence="10 11" id="KW-0472">Membrane</keyword>
<reference evidence="13 14" key="1">
    <citation type="submission" date="2019-05" db="EMBL/GenBank/DDBJ databases">
        <title>Sulfitobacter sabulilitoris sp. nov., isolated from a marine sand.</title>
        <authorList>
            <person name="Yoon J.-H."/>
        </authorList>
    </citation>
    <scope>NUCLEOTIDE SEQUENCE [LARGE SCALE GENOMIC DNA]</scope>
    <source>
        <strain evidence="13 14">HSMS-29</strain>
    </source>
</reference>
<feature type="transmembrane region" description="Helical" evidence="11">
    <location>
        <begin position="159"/>
        <end position="182"/>
    </location>
</feature>
<keyword evidence="9" id="KW-0625">Polysaccharide transport</keyword>
<dbReference type="InterPro" id="IPR047817">
    <property type="entry name" value="ABC2_TM_bact-type"/>
</dbReference>
<dbReference type="GO" id="GO:0015920">
    <property type="term" value="P:lipopolysaccharide transport"/>
    <property type="evidence" value="ECO:0007669"/>
    <property type="project" value="TreeGrafter"/>
</dbReference>
<evidence type="ECO:0000313" key="13">
    <source>
        <dbReference type="EMBL" id="TMM49372.1"/>
    </source>
</evidence>
<dbReference type="Proteomes" id="UP000309550">
    <property type="component" value="Unassembled WGS sequence"/>
</dbReference>
<evidence type="ECO:0000256" key="7">
    <source>
        <dbReference type="ARBA" id="ARBA00022903"/>
    </source>
</evidence>
<dbReference type="OrthoDB" id="8479094at2"/>